<evidence type="ECO:0000313" key="7">
    <source>
        <dbReference type="EMBL" id="OXM87152.1"/>
    </source>
</evidence>
<keyword evidence="2" id="KW-1003">Cell membrane</keyword>
<evidence type="ECO:0000256" key="4">
    <source>
        <dbReference type="ARBA" id="ARBA00022989"/>
    </source>
</evidence>
<evidence type="ECO:0000256" key="2">
    <source>
        <dbReference type="ARBA" id="ARBA00022475"/>
    </source>
</evidence>
<dbReference type="PANTHER" id="PTHR30482">
    <property type="entry name" value="HIGH-AFFINITY BRANCHED-CHAIN AMINO ACID TRANSPORT SYSTEM PERMEASE"/>
    <property type="match status" value="1"/>
</dbReference>
<keyword evidence="3 6" id="KW-0812">Transmembrane</keyword>
<dbReference type="GO" id="GO:0015658">
    <property type="term" value="F:branched-chain amino acid transmembrane transporter activity"/>
    <property type="evidence" value="ECO:0007669"/>
    <property type="project" value="InterPro"/>
</dbReference>
<comment type="caution">
    <text evidence="7">The sequence shown here is derived from an EMBL/GenBank/DDBJ whole genome shotgun (WGS) entry which is preliminary data.</text>
</comment>
<feature type="transmembrane region" description="Helical" evidence="6">
    <location>
        <begin position="239"/>
        <end position="258"/>
    </location>
</feature>
<feature type="transmembrane region" description="Helical" evidence="6">
    <location>
        <begin position="312"/>
        <end position="329"/>
    </location>
</feature>
<dbReference type="Pfam" id="PF02653">
    <property type="entry name" value="BPD_transp_2"/>
    <property type="match status" value="1"/>
</dbReference>
<feature type="transmembrane region" description="Helical" evidence="6">
    <location>
        <begin position="41"/>
        <end position="59"/>
    </location>
</feature>
<evidence type="ECO:0000256" key="1">
    <source>
        <dbReference type="ARBA" id="ARBA00004651"/>
    </source>
</evidence>
<feature type="transmembrane region" description="Helical" evidence="6">
    <location>
        <begin position="189"/>
        <end position="209"/>
    </location>
</feature>
<evidence type="ECO:0000256" key="5">
    <source>
        <dbReference type="ARBA" id="ARBA00023136"/>
    </source>
</evidence>
<feature type="transmembrane region" description="Helical" evidence="6">
    <location>
        <begin position="140"/>
        <end position="159"/>
    </location>
</feature>
<proteinExistence type="predicted"/>
<name>A0A229UUS2_9BACL</name>
<dbReference type="PANTHER" id="PTHR30482:SF4">
    <property type="entry name" value="SLR1201 PROTEIN"/>
    <property type="match status" value="1"/>
</dbReference>
<organism evidence="7 8">
    <name type="scientific">Paenibacillus rigui</name>
    <dbReference type="NCBI Taxonomy" id="554312"/>
    <lineage>
        <taxon>Bacteria</taxon>
        <taxon>Bacillati</taxon>
        <taxon>Bacillota</taxon>
        <taxon>Bacilli</taxon>
        <taxon>Bacillales</taxon>
        <taxon>Paenibacillaceae</taxon>
        <taxon>Paenibacillus</taxon>
    </lineage>
</organism>
<dbReference type="EMBL" id="NMQW01000008">
    <property type="protein sequence ID" value="OXM87152.1"/>
    <property type="molecule type" value="Genomic_DNA"/>
</dbReference>
<reference evidence="7 8" key="1">
    <citation type="submission" date="2017-07" db="EMBL/GenBank/DDBJ databases">
        <title>Genome sequencing and assembly of Paenibacillus rigui.</title>
        <authorList>
            <person name="Mayilraj S."/>
        </authorList>
    </citation>
    <scope>NUCLEOTIDE SEQUENCE [LARGE SCALE GENOMIC DNA]</scope>
    <source>
        <strain evidence="7 8">JCM 16352</strain>
    </source>
</reference>
<accession>A0A229UUS2</accession>
<dbReference type="NCBIfam" id="TIGR03408">
    <property type="entry name" value="urea_trans_UrtC"/>
    <property type="match status" value="1"/>
</dbReference>
<dbReference type="InterPro" id="IPR043428">
    <property type="entry name" value="LivM-like"/>
</dbReference>
<feature type="transmembrane region" description="Helical" evidence="6">
    <location>
        <begin position="278"/>
        <end position="300"/>
    </location>
</feature>
<feature type="transmembrane region" description="Helical" evidence="6">
    <location>
        <begin position="66"/>
        <end position="83"/>
    </location>
</feature>
<gene>
    <name evidence="7" type="primary">urtC</name>
    <name evidence="7" type="ORF">CF651_05730</name>
</gene>
<keyword evidence="8" id="KW-1185">Reference proteome</keyword>
<dbReference type="InterPro" id="IPR001851">
    <property type="entry name" value="ABC_transp_permease"/>
</dbReference>
<feature type="transmembrane region" description="Helical" evidence="6">
    <location>
        <begin position="103"/>
        <end position="128"/>
    </location>
</feature>
<evidence type="ECO:0000256" key="3">
    <source>
        <dbReference type="ARBA" id="ARBA00022692"/>
    </source>
</evidence>
<dbReference type="OrthoDB" id="9789927at2"/>
<keyword evidence="5 6" id="KW-0472">Membrane</keyword>
<sequence length="373" mass="40281">MNLSLSNTKIKIAFTLILFAVMLAAPMFLSEFRLSLLGKFLAYAIIAMGLDLIWGYTGILSLGHGVYFGLGAYCMAMHLKLVASHGELPDFMSWSGVDKLPAFWLPFQSAAAAIVLAILVPMAVAFLLGYLTFRNRIKGSFFSILSQALVIITVTLFVGQQGYTGGTNGLTNFDTFLGLPMGEPSTKLTFYYITAFVVIATLVLCQWLAGSRLGKILVAIRDGENRVRFIGYNPVTYKVFIYCISAGLAGLAGILFVLQEGIVSPAQMGIVPSIEMVLWVAIGGRASIFGAILGAVITNAAKTSFSEAYPEWWPIILGAMFIVVVLFLPKGIVGTCKDFADKRGWFQGRKAAVIKPPSPLVTLDNEGNPAVTK</sequence>
<protein>
    <submittedName>
        <fullName evidence="7">Urea ABC transporter permease subunit UrtC</fullName>
    </submittedName>
</protein>
<dbReference type="InterPro" id="IPR017778">
    <property type="entry name" value="ABC_transptr_urea_perm_UrtC"/>
</dbReference>
<comment type="subcellular location">
    <subcellularLocation>
        <location evidence="1">Cell membrane</location>
        <topology evidence="1">Multi-pass membrane protein</topology>
    </subcellularLocation>
</comment>
<dbReference type="GO" id="GO:0005886">
    <property type="term" value="C:plasma membrane"/>
    <property type="evidence" value="ECO:0007669"/>
    <property type="project" value="UniProtKB-SubCell"/>
</dbReference>
<feature type="transmembrane region" description="Helical" evidence="6">
    <location>
        <begin position="12"/>
        <end position="29"/>
    </location>
</feature>
<dbReference type="CDD" id="cd06581">
    <property type="entry name" value="TM_PBP1_LivM_like"/>
    <property type="match status" value="1"/>
</dbReference>
<evidence type="ECO:0000256" key="6">
    <source>
        <dbReference type="SAM" id="Phobius"/>
    </source>
</evidence>
<evidence type="ECO:0000313" key="8">
    <source>
        <dbReference type="Proteomes" id="UP000215509"/>
    </source>
</evidence>
<dbReference type="Proteomes" id="UP000215509">
    <property type="component" value="Unassembled WGS sequence"/>
</dbReference>
<keyword evidence="4 6" id="KW-1133">Transmembrane helix</keyword>
<dbReference type="RefSeq" id="WP_094013900.1">
    <property type="nucleotide sequence ID" value="NZ_NMQW01000008.1"/>
</dbReference>
<dbReference type="AlphaFoldDB" id="A0A229UUS2"/>